<keyword evidence="6" id="KW-0804">Transcription</keyword>
<dbReference type="GO" id="GO:0003743">
    <property type="term" value="F:translation initiation factor activity"/>
    <property type="evidence" value="ECO:0007669"/>
    <property type="project" value="UniProtKB-KW"/>
</dbReference>
<feature type="compositionally biased region" description="Basic and acidic residues" evidence="9">
    <location>
        <begin position="269"/>
        <end position="286"/>
    </location>
</feature>
<dbReference type="CDD" id="cd00200">
    <property type="entry name" value="WD40"/>
    <property type="match status" value="1"/>
</dbReference>
<evidence type="ECO:0000313" key="11">
    <source>
        <dbReference type="EMBL" id="SPN98772.1"/>
    </source>
</evidence>
<sequence length="742" mass="81038">MSATGPGGGPPATTPGMAPSQPTPGPPLSNQNLNQIVTEFLLKRGYTRTELVFRDESKNINDEGRPIVDDTEIYGPKKYVKAFRLLRDWIENSLQLYKFELSKLLWPFFVYSWIELVERGNKDIAKQFLDEVTPFFEKNHIDDLRAFSTISSPQHIKENPVTSLYKTNKYRIPLNQHVSGDLFHFLEREDSSGGACVRFVLQTYCQVDTSSRGPITPYSFEAISRRAEGRELEDIDAQEGIPGVNIGLSNRDVLDNTSPLKLGPLPMEEALREDVRAELTEEDQRKPPKPGQSSLVDEFDQKIKREETEDAPNRADLPLPPSRARDVLMEMQKVRENRDRFRIDGRTGGVGPGVSCCMFTLHNTLGSVSSMDFSNDQKLVAVGTMDSYIRIWTLDGTPLKSKNPSDKGLNVNNRKLIGHSAPVYGVAFSDAIDNKTTTLFGEEGREVPDTGPKMLLSASGDGHVRLWSLETWTCLCIYKGHSGPVLKVSWSPQGHYFLSGGWDKTARVWMQDHASAQRLLVGHDTSISAIAWHPNGAYVFSASDETDKSVRMWSVVTGQCVRVFTGHTEYISAIECAPNGKILASADTSGSIFFWDLAKGTRIKRSRGHGKGGIWSLSFSAESTVLVSGGQDGTVRIWDVELPAEGNKAVPATLAPPPGQEGGDSAAAGAAGGAAGAGSTPSAQVPSGGANTGAAGGKKKVKEVMITPDQITAYSTKKTPVRKVQMTRMNLAVAGGCFEPDR</sequence>
<evidence type="ECO:0000256" key="4">
    <source>
        <dbReference type="ARBA" id="ARBA00022737"/>
    </source>
</evidence>
<dbReference type="GO" id="GO:0005669">
    <property type="term" value="C:transcription factor TFIID complex"/>
    <property type="evidence" value="ECO:0007669"/>
    <property type="project" value="TreeGrafter"/>
</dbReference>
<dbReference type="InterPro" id="IPR019775">
    <property type="entry name" value="WD40_repeat_CS"/>
</dbReference>
<evidence type="ECO:0000256" key="5">
    <source>
        <dbReference type="ARBA" id="ARBA00023015"/>
    </source>
</evidence>
<organism evidence="11 12">
    <name type="scientific">Cephalotrichum gorgonifer</name>
    <dbReference type="NCBI Taxonomy" id="2041049"/>
    <lineage>
        <taxon>Eukaryota</taxon>
        <taxon>Fungi</taxon>
        <taxon>Dikarya</taxon>
        <taxon>Ascomycota</taxon>
        <taxon>Pezizomycotina</taxon>
        <taxon>Sordariomycetes</taxon>
        <taxon>Hypocreomycetidae</taxon>
        <taxon>Microascales</taxon>
        <taxon>Microascaceae</taxon>
        <taxon>Cephalotrichum</taxon>
    </lineage>
</organism>
<feature type="repeat" description="WD" evidence="8">
    <location>
        <begin position="520"/>
        <end position="563"/>
    </location>
</feature>
<keyword evidence="7" id="KW-0539">Nucleus</keyword>
<keyword evidence="4" id="KW-0677">Repeat</keyword>
<dbReference type="SUPFAM" id="SSF50978">
    <property type="entry name" value="WD40 repeat-like"/>
    <property type="match status" value="1"/>
</dbReference>
<comment type="caution">
    <text evidence="11">The sequence shown here is derived from an EMBL/GenBank/DDBJ whole genome shotgun (WGS) entry which is preliminary data.</text>
</comment>
<dbReference type="AlphaFoldDB" id="A0AAE8SSN9"/>
<evidence type="ECO:0000256" key="8">
    <source>
        <dbReference type="PROSITE-ProRule" id="PRU00221"/>
    </source>
</evidence>
<reference evidence="11" key="1">
    <citation type="submission" date="2018-03" db="EMBL/GenBank/DDBJ databases">
        <authorList>
            <person name="Guldener U."/>
        </authorList>
    </citation>
    <scope>NUCLEOTIDE SEQUENCE</scope>
</reference>
<evidence type="ECO:0000313" key="12">
    <source>
        <dbReference type="Proteomes" id="UP001187682"/>
    </source>
</evidence>
<dbReference type="PANTHER" id="PTHR19879">
    <property type="entry name" value="TRANSCRIPTION INITIATION FACTOR TFIID"/>
    <property type="match status" value="1"/>
</dbReference>
<keyword evidence="3 8" id="KW-0853">WD repeat</keyword>
<dbReference type="PRINTS" id="PR00320">
    <property type="entry name" value="GPROTEINBRPT"/>
</dbReference>
<feature type="region of interest" description="Disordered" evidence="9">
    <location>
        <begin position="241"/>
        <end position="298"/>
    </location>
</feature>
<evidence type="ECO:0000256" key="6">
    <source>
        <dbReference type="ARBA" id="ARBA00023163"/>
    </source>
</evidence>
<dbReference type="Gene3D" id="2.130.10.10">
    <property type="entry name" value="YVTN repeat-like/Quinoprotein amine dehydrogenase"/>
    <property type="match status" value="2"/>
</dbReference>
<dbReference type="PANTHER" id="PTHR19879:SF1">
    <property type="entry name" value="CANNONBALL-RELATED"/>
    <property type="match status" value="1"/>
</dbReference>
<dbReference type="InterPro" id="IPR007582">
    <property type="entry name" value="TFIID_NTD2"/>
</dbReference>
<dbReference type="Proteomes" id="UP001187682">
    <property type="component" value="Unassembled WGS sequence"/>
</dbReference>
<accession>A0AAE8SSN9</accession>
<dbReference type="GO" id="GO:0006367">
    <property type="term" value="P:transcription initiation at RNA polymerase II promoter"/>
    <property type="evidence" value="ECO:0007669"/>
    <property type="project" value="TreeGrafter"/>
</dbReference>
<comment type="subcellular location">
    <subcellularLocation>
        <location evidence="1">Nucleus</location>
    </subcellularLocation>
</comment>
<dbReference type="SUPFAM" id="SSF160897">
    <property type="entry name" value="Taf5 N-terminal domain-like"/>
    <property type="match status" value="1"/>
</dbReference>
<keyword evidence="11" id="KW-0648">Protein biosynthesis</keyword>
<evidence type="ECO:0000256" key="2">
    <source>
        <dbReference type="ARBA" id="ARBA00009435"/>
    </source>
</evidence>
<dbReference type="PROSITE" id="PS50294">
    <property type="entry name" value="WD_REPEATS_REGION"/>
    <property type="match status" value="4"/>
</dbReference>
<dbReference type="PROSITE" id="PS50082">
    <property type="entry name" value="WD_REPEATS_2"/>
    <property type="match status" value="5"/>
</dbReference>
<keyword evidence="11" id="KW-0396">Initiation factor</keyword>
<dbReference type="GO" id="GO:0016251">
    <property type="term" value="F:RNA polymerase II general transcription initiation factor activity"/>
    <property type="evidence" value="ECO:0007669"/>
    <property type="project" value="TreeGrafter"/>
</dbReference>
<dbReference type="CDD" id="cd08044">
    <property type="entry name" value="TAF5_NTD2"/>
    <property type="match status" value="1"/>
</dbReference>
<feature type="repeat" description="WD" evidence="8">
    <location>
        <begin position="478"/>
        <end position="509"/>
    </location>
</feature>
<dbReference type="PROSITE" id="PS50896">
    <property type="entry name" value="LISH"/>
    <property type="match status" value="1"/>
</dbReference>
<dbReference type="Pfam" id="PF04494">
    <property type="entry name" value="TFIID_NTD2"/>
    <property type="match status" value="1"/>
</dbReference>
<feature type="repeat" description="WD" evidence="8">
    <location>
        <begin position="614"/>
        <end position="641"/>
    </location>
</feature>
<name>A0AAE8SSN9_9PEZI</name>
<feature type="region of interest" description="Disordered" evidence="9">
    <location>
        <begin position="649"/>
        <end position="701"/>
    </location>
</feature>
<evidence type="ECO:0000256" key="1">
    <source>
        <dbReference type="ARBA" id="ARBA00004123"/>
    </source>
</evidence>
<dbReference type="SMART" id="SM00320">
    <property type="entry name" value="WD40"/>
    <property type="match status" value="6"/>
</dbReference>
<dbReference type="SMART" id="SM00667">
    <property type="entry name" value="LisH"/>
    <property type="match status" value="1"/>
</dbReference>
<evidence type="ECO:0000256" key="9">
    <source>
        <dbReference type="SAM" id="MobiDB-lite"/>
    </source>
</evidence>
<dbReference type="InterPro" id="IPR020472">
    <property type="entry name" value="WD40_PAC1"/>
</dbReference>
<dbReference type="PROSITE" id="PS00678">
    <property type="entry name" value="WD_REPEATS_1"/>
    <property type="match status" value="1"/>
</dbReference>
<evidence type="ECO:0000259" key="10">
    <source>
        <dbReference type="Pfam" id="PF04494"/>
    </source>
</evidence>
<dbReference type="InterPro" id="IPR037264">
    <property type="entry name" value="TFIID_NTD2_sf"/>
</dbReference>
<dbReference type="EMBL" id="ONZQ02000002">
    <property type="protein sequence ID" value="SPN98772.1"/>
    <property type="molecule type" value="Genomic_DNA"/>
</dbReference>
<gene>
    <name evidence="11" type="ORF">DNG_01813</name>
</gene>
<evidence type="ECO:0000256" key="3">
    <source>
        <dbReference type="ARBA" id="ARBA00022574"/>
    </source>
</evidence>
<evidence type="ECO:0000256" key="7">
    <source>
        <dbReference type="ARBA" id="ARBA00023242"/>
    </source>
</evidence>
<dbReference type="InterPro" id="IPR036322">
    <property type="entry name" value="WD40_repeat_dom_sf"/>
</dbReference>
<dbReference type="InterPro" id="IPR001680">
    <property type="entry name" value="WD40_rpt"/>
</dbReference>
<feature type="region of interest" description="Disordered" evidence="9">
    <location>
        <begin position="1"/>
        <end position="30"/>
    </location>
</feature>
<dbReference type="InterPro" id="IPR015943">
    <property type="entry name" value="WD40/YVTN_repeat-like_dom_sf"/>
</dbReference>
<protein>
    <submittedName>
        <fullName evidence="11">Related to transcription initiation factor tfiid 100 kDa subunit</fullName>
    </submittedName>
</protein>
<keyword evidence="5" id="KW-0805">Transcription regulation</keyword>
<keyword evidence="12" id="KW-1185">Reference proteome</keyword>
<dbReference type="Pfam" id="PF00400">
    <property type="entry name" value="WD40"/>
    <property type="match status" value="5"/>
</dbReference>
<feature type="domain" description="TFIID subunit TAF5 NTD2" evidence="10">
    <location>
        <begin position="75"/>
        <end position="205"/>
    </location>
</feature>
<comment type="similarity">
    <text evidence="2">Belongs to the WD repeat TAF5 family.</text>
</comment>
<proteinExistence type="inferred from homology"/>
<dbReference type="InterPro" id="IPR006594">
    <property type="entry name" value="LisH"/>
</dbReference>
<feature type="repeat" description="WD" evidence="8">
    <location>
        <begin position="564"/>
        <end position="605"/>
    </location>
</feature>
<feature type="repeat" description="WD" evidence="8">
    <location>
        <begin position="361"/>
        <end position="395"/>
    </location>
</feature>
<dbReference type="Gene3D" id="1.25.40.500">
    <property type="entry name" value="TFIID subunit TAF5, NTD2 domain"/>
    <property type="match status" value="1"/>
</dbReference>